<evidence type="ECO:0008006" key="12">
    <source>
        <dbReference type="Google" id="ProtNLM"/>
    </source>
</evidence>
<dbReference type="InterPro" id="IPR023340">
    <property type="entry name" value="UMA"/>
</dbReference>
<comment type="subcellular location">
    <subcellularLocation>
        <location evidence="1">Late endosome membrane</location>
        <topology evidence="1">Peripheral membrane protein</topology>
    </subcellularLocation>
</comment>
<dbReference type="Gene3D" id="2.100.10.50">
    <property type="match status" value="1"/>
</dbReference>
<dbReference type="PROSITE" id="PS51498">
    <property type="entry name" value="MABP"/>
    <property type="match status" value="1"/>
</dbReference>
<dbReference type="EMBL" id="JALJAT010000002">
    <property type="protein sequence ID" value="KAK4473117.1"/>
    <property type="molecule type" value="Genomic_DNA"/>
</dbReference>
<sequence>MSLNGDPDSSCVITAIGFVTQTGNKQQKYEILSRTADSAEDASLWSSGLLSRRTRYLCYTSENINTCAAQKPVLVNLVLVDDGDHIPANHQAVYNTTDTGERALKRKVLCAKFSPRCTTPRAITRVCVYSRPRTQAPGYSHVGEINSLQIYCKQTDIGLPNTSSERSSAQIKSMPPSVSSRSSTVPDKNHLYPNLPFLSPTSSSVSAYEAFATTRRGTVHPLSGIPFELNKRFLADGSDECRVNVASKYKSPDDIDSEFQYRFDQERFLLATST</sequence>
<accession>A0AAE1ZFY4</accession>
<organism evidence="10 11">
    <name type="scientific">Schistosoma mekongi</name>
    <name type="common">Parasitic worm</name>
    <dbReference type="NCBI Taxonomy" id="38744"/>
    <lineage>
        <taxon>Eukaryota</taxon>
        <taxon>Metazoa</taxon>
        <taxon>Spiralia</taxon>
        <taxon>Lophotrochozoa</taxon>
        <taxon>Platyhelminthes</taxon>
        <taxon>Trematoda</taxon>
        <taxon>Digenea</taxon>
        <taxon>Strigeidida</taxon>
        <taxon>Schistosomatoidea</taxon>
        <taxon>Schistosomatidae</taxon>
        <taxon>Schistosoma</taxon>
    </lineage>
</organism>
<comment type="caution">
    <text evidence="10">The sequence shown here is derived from an EMBL/GenBank/DDBJ whole genome shotgun (WGS) entry which is preliminary data.</text>
</comment>
<dbReference type="GO" id="GO:0000813">
    <property type="term" value="C:ESCRT I complex"/>
    <property type="evidence" value="ECO:0007669"/>
    <property type="project" value="InterPro"/>
</dbReference>
<keyword evidence="11" id="KW-1185">Reference proteome</keyword>
<dbReference type="GO" id="GO:0046755">
    <property type="term" value="P:viral budding"/>
    <property type="evidence" value="ECO:0007669"/>
    <property type="project" value="TreeGrafter"/>
</dbReference>
<dbReference type="GO" id="GO:0031902">
    <property type="term" value="C:late endosome membrane"/>
    <property type="evidence" value="ECO:0007669"/>
    <property type="project" value="UniProtKB-SubCell"/>
</dbReference>
<feature type="compositionally biased region" description="Low complexity" evidence="7">
    <location>
        <begin position="173"/>
        <end position="186"/>
    </location>
</feature>
<comment type="similarity">
    <text evidence="2">Belongs to the MVB12 family.</text>
</comment>
<evidence type="ECO:0000256" key="7">
    <source>
        <dbReference type="SAM" id="MobiDB-lite"/>
    </source>
</evidence>
<evidence type="ECO:0000256" key="1">
    <source>
        <dbReference type="ARBA" id="ARBA00004633"/>
    </source>
</evidence>
<evidence type="ECO:0000256" key="3">
    <source>
        <dbReference type="ARBA" id="ARBA00022448"/>
    </source>
</evidence>
<dbReference type="PANTHER" id="PTHR31547">
    <property type="entry name" value="MULTIVESICULAR BODY SUBUNIT 12B"/>
    <property type="match status" value="1"/>
</dbReference>
<name>A0AAE1ZFY4_SCHME</name>
<feature type="domain" description="UMA" evidence="8">
    <location>
        <begin position="222"/>
        <end position="270"/>
    </location>
</feature>
<dbReference type="GO" id="GO:0019075">
    <property type="term" value="P:virus maturation"/>
    <property type="evidence" value="ECO:0007669"/>
    <property type="project" value="TreeGrafter"/>
</dbReference>
<evidence type="ECO:0000259" key="9">
    <source>
        <dbReference type="PROSITE" id="PS51498"/>
    </source>
</evidence>
<evidence type="ECO:0000256" key="2">
    <source>
        <dbReference type="ARBA" id="ARBA00010432"/>
    </source>
</evidence>
<evidence type="ECO:0000256" key="4">
    <source>
        <dbReference type="ARBA" id="ARBA00022753"/>
    </source>
</evidence>
<dbReference type="AlphaFoldDB" id="A0AAE1ZFY4"/>
<dbReference type="InterPro" id="IPR018798">
    <property type="entry name" value="MVB12A/B"/>
</dbReference>
<evidence type="ECO:0000256" key="5">
    <source>
        <dbReference type="ARBA" id="ARBA00022927"/>
    </source>
</evidence>
<dbReference type="PROSITE" id="PS51497">
    <property type="entry name" value="UMA"/>
    <property type="match status" value="1"/>
</dbReference>
<evidence type="ECO:0000256" key="6">
    <source>
        <dbReference type="ARBA" id="ARBA00023136"/>
    </source>
</evidence>
<dbReference type="GO" id="GO:0042058">
    <property type="term" value="P:regulation of epidermal growth factor receptor signaling pathway"/>
    <property type="evidence" value="ECO:0007669"/>
    <property type="project" value="TreeGrafter"/>
</dbReference>
<feature type="region of interest" description="Disordered" evidence="7">
    <location>
        <begin position="159"/>
        <end position="186"/>
    </location>
</feature>
<evidence type="ECO:0000313" key="11">
    <source>
        <dbReference type="Proteomes" id="UP001292079"/>
    </source>
</evidence>
<dbReference type="Proteomes" id="UP001292079">
    <property type="component" value="Unassembled WGS sequence"/>
</dbReference>
<dbReference type="Pfam" id="PF10240">
    <property type="entry name" value="DUF2464"/>
    <property type="match status" value="1"/>
</dbReference>
<dbReference type="PANTHER" id="PTHR31547:SF1">
    <property type="entry name" value="MULTIVESICULAR BODY SUBUNIT 12B"/>
    <property type="match status" value="1"/>
</dbReference>
<evidence type="ECO:0000313" key="10">
    <source>
        <dbReference type="EMBL" id="KAK4473117.1"/>
    </source>
</evidence>
<dbReference type="GO" id="GO:0015031">
    <property type="term" value="P:protein transport"/>
    <property type="evidence" value="ECO:0007669"/>
    <property type="project" value="UniProtKB-KW"/>
</dbReference>
<feature type="domain" description="MABP" evidence="9">
    <location>
        <begin position="10"/>
        <end position="156"/>
    </location>
</feature>
<keyword evidence="5" id="KW-0653">Protein transport</keyword>
<gene>
    <name evidence="10" type="ORF">MN116_004302</name>
</gene>
<evidence type="ECO:0000259" key="8">
    <source>
        <dbReference type="PROSITE" id="PS51497"/>
    </source>
</evidence>
<keyword evidence="3" id="KW-0813">Transport</keyword>
<reference evidence="10" key="2">
    <citation type="journal article" date="2023" name="Infect Dis Poverty">
        <title>Chromosome-scale genome of the human blood fluke Schistosoma mekongi and its implications for public health.</title>
        <authorList>
            <person name="Zhou M."/>
            <person name="Xu L."/>
            <person name="Xu D."/>
            <person name="Chen W."/>
            <person name="Khan J."/>
            <person name="Hu Y."/>
            <person name="Huang H."/>
            <person name="Wei H."/>
            <person name="Zhang Y."/>
            <person name="Chusongsang P."/>
            <person name="Tanasarnprasert K."/>
            <person name="Hu X."/>
            <person name="Limpanont Y."/>
            <person name="Lv Z."/>
        </authorList>
    </citation>
    <scope>NUCLEOTIDE SEQUENCE</scope>
    <source>
        <strain evidence="10">LV_2022a</strain>
    </source>
</reference>
<dbReference type="InterPro" id="IPR040297">
    <property type="entry name" value="MVB12B"/>
</dbReference>
<reference evidence="10" key="1">
    <citation type="submission" date="2022-04" db="EMBL/GenBank/DDBJ databases">
        <authorList>
            <person name="Xu L."/>
            <person name="Lv Z."/>
        </authorList>
    </citation>
    <scope>NUCLEOTIDE SEQUENCE</scope>
    <source>
        <strain evidence="10">LV_2022a</strain>
    </source>
</reference>
<proteinExistence type="inferred from homology"/>
<dbReference type="InterPro" id="IPR023341">
    <property type="entry name" value="MABP"/>
</dbReference>
<keyword evidence="4" id="KW-0967">Endosome</keyword>
<protein>
    <recommendedName>
        <fullName evidence="12">Multivesicular body subunit 12B</fullName>
    </recommendedName>
</protein>
<keyword evidence="6" id="KW-0472">Membrane</keyword>
<feature type="compositionally biased region" description="Polar residues" evidence="7">
    <location>
        <begin position="160"/>
        <end position="171"/>
    </location>
</feature>